<keyword evidence="2" id="KW-1185">Reference proteome</keyword>
<name>A0A8X6LQR5_TRICU</name>
<evidence type="ECO:0000313" key="2">
    <source>
        <dbReference type="Proteomes" id="UP000887116"/>
    </source>
</evidence>
<protein>
    <submittedName>
        <fullName evidence="1">Uncharacterized protein</fullName>
    </submittedName>
</protein>
<proteinExistence type="predicted"/>
<dbReference type="Proteomes" id="UP000887116">
    <property type="component" value="Unassembled WGS sequence"/>
</dbReference>
<gene>
    <name evidence="1" type="ORF">TNCT_580031</name>
</gene>
<dbReference type="EMBL" id="BMAO01027630">
    <property type="protein sequence ID" value="GFR18580.1"/>
    <property type="molecule type" value="Genomic_DNA"/>
</dbReference>
<reference evidence="1" key="1">
    <citation type="submission" date="2020-07" db="EMBL/GenBank/DDBJ databases">
        <title>Multicomponent nature underlies the extraordinary mechanical properties of spider dragline silk.</title>
        <authorList>
            <person name="Kono N."/>
            <person name="Nakamura H."/>
            <person name="Mori M."/>
            <person name="Yoshida Y."/>
            <person name="Ohtoshi R."/>
            <person name="Malay A.D."/>
            <person name="Moran D.A.P."/>
            <person name="Tomita M."/>
            <person name="Numata K."/>
            <person name="Arakawa K."/>
        </authorList>
    </citation>
    <scope>NUCLEOTIDE SEQUENCE</scope>
</reference>
<evidence type="ECO:0000313" key="1">
    <source>
        <dbReference type="EMBL" id="GFR18580.1"/>
    </source>
</evidence>
<accession>A0A8X6LQR5</accession>
<dbReference type="OrthoDB" id="10402004at2759"/>
<organism evidence="1 2">
    <name type="scientific">Trichonephila clavata</name>
    <name type="common">Joro spider</name>
    <name type="synonym">Nephila clavata</name>
    <dbReference type="NCBI Taxonomy" id="2740835"/>
    <lineage>
        <taxon>Eukaryota</taxon>
        <taxon>Metazoa</taxon>
        <taxon>Ecdysozoa</taxon>
        <taxon>Arthropoda</taxon>
        <taxon>Chelicerata</taxon>
        <taxon>Arachnida</taxon>
        <taxon>Araneae</taxon>
        <taxon>Araneomorphae</taxon>
        <taxon>Entelegynae</taxon>
        <taxon>Araneoidea</taxon>
        <taxon>Nephilidae</taxon>
        <taxon>Trichonephila</taxon>
    </lineage>
</organism>
<sequence length="181" mass="20186">MTLHYGKTGVLSSERINEAVNTTYHRTKLCDLFKSSIFKLLGSEPPQLHQKSLLRVKKQLHDPDISHSWRTSLRAPIPFEVGEGALDILFGRFLSAILVETTTRFQKALPLEGHPAKNEKERTKVLASEGKACEDDTVSPPGVIESRCCLCTPLPLLLHPPKWVRVSACPKAHVLPKPPPR</sequence>
<dbReference type="AlphaFoldDB" id="A0A8X6LQR5"/>
<comment type="caution">
    <text evidence="1">The sequence shown here is derived from an EMBL/GenBank/DDBJ whole genome shotgun (WGS) entry which is preliminary data.</text>
</comment>